<evidence type="ECO:0000313" key="2">
    <source>
        <dbReference type="EMBL" id="RJG22129.1"/>
    </source>
</evidence>
<dbReference type="Proteomes" id="UP000266177">
    <property type="component" value="Unassembled WGS sequence"/>
</dbReference>
<reference evidence="2 3" key="1">
    <citation type="submission" date="2018-09" db="EMBL/GenBank/DDBJ databases">
        <title>Paenibacillus SK2017-BO5.</title>
        <authorList>
            <person name="Piskunova J.V."/>
            <person name="Dubiley S.A."/>
            <person name="Severinov K.V."/>
        </authorList>
    </citation>
    <scope>NUCLEOTIDE SEQUENCE [LARGE SCALE GENOMIC DNA]</scope>
    <source>
        <strain evidence="2 3">BO5</strain>
    </source>
</reference>
<comment type="caution">
    <text evidence="2">The sequence shown here is derived from an EMBL/GenBank/DDBJ whole genome shotgun (WGS) entry which is preliminary data.</text>
</comment>
<dbReference type="InterPro" id="IPR020945">
    <property type="entry name" value="DMSO/NO3_reduct_chaperone"/>
</dbReference>
<evidence type="ECO:0000313" key="3">
    <source>
        <dbReference type="Proteomes" id="UP000266177"/>
    </source>
</evidence>
<dbReference type="EMBL" id="QYZD01000018">
    <property type="protein sequence ID" value="RJG22129.1"/>
    <property type="molecule type" value="Genomic_DNA"/>
</dbReference>
<evidence type="ECO:0000256" key="1">
    <source>
        <dbReference type="ARBA" id="ARBA00023063"/>
    </source>
</evidence>
<dbReference type="GO" id="GO:0016530">
    <property type="term" value="F:metallochaperone activity"/>
    <property type="evidence" value="ECO:0007669"/>
    <property type="project" value="TreeGrafter"/>
</dbReference>
<sequence length="218" mass="24853">MEEQQRLILLAVSRLLGYPQDDFLKEREELAVAISKEPEWEGFRDRLLSAMARFGEFTLRELQERYVQVFDWKEKTGLYLTAHEWGDSRGRGAALVLLQHIAADSGYEPAEGELADYLPALYELLAAAPDNAHLQALKRRLAVATKRVLDHMPAGHPYEDLFDLLVHHVFGLPSPEDISLLEQKREEADLDELPYPILYGMDGTARQDCSLPNMKMCT</sequence>
<protein>
    <submittedName>
        <fullName evidence="2">Nitrate reductase molybdenum cofactor assembly chaperone</fullName>
    </submittedName>
</protein>
<dbReference type="GO" id="GO:0051082">
    <property type="term" value="F:unfolded protein binding"/>
    <property type="evidence" value="ECO:0007669"/>
    <property type="project" value="InterPro"/>
</dbReference>
<dbReference type="GO" id="GO:0051131">
    <property type="term" value="P:chaperone-mediated protein complex assembly"/>
    <property type="evidence" value="ECO:0007669"/>
    <property type="project" value="InterPro"/>
</dbReference>
<dbReference type="InterPro" id="IPR036411">
    <property type="entry name" value="TorD-like_sf"/>
</dbReference>
<proteinExistence type="predicted"/>
<name>A0A3A3GE31_PANTH</name>
<dbReference type="PANTHER" id="PTHR43680">
    <property type="entry name" value="NITRATE REDUCTASE MOLYBDENUM COFACTOR ASSEMBLY CHAPERONE"/>
    <property type="match status" value="1"/>
</dbReference>
<keyword evidence="1" id="KW-0534">Nitrate assimilation</keyword>
<dbReference type="NCBIfam" id="TIGR00684">
    <property type="entry name" value="narJ"/>
    <property type="match status" value="1"/>
</dbReference>
<gene>
    <name evidence="2" type="primary">narJ</name>
    <name evidence="2" type="ORF">DQX05_18685</name>
</gene>
<dbReference type="Pfam" id="PF02613">
    <property type="entry name" value="Nitrate_red_del"/>
    <property type="match status" value="1"/>
</dbReference>
<dbReference type="AlphaFoldDB" id="A0A3A3GE31"/>
<dbReference type="GO" id="GO:0042128">
    <property type="term" value="P:nitrate assimilation"/>
    <property type="evidence" value="ECO:0007669"/>
    <property type="project" value="UniProtKB-KW"/>
</dbReference>
<dbReference type="OrthoDB" id="5296272at2"/>
<dbReference type="InterPro" id="IPR003765">
    <property type="entry name" value="NO3_reductase_chaperone_NarJ"/>
</dbReference>
<dbReference type="RefSeq" id="WP_119795021.1">
    <property type="nucleotide sequence ID" value="NZ_QYZD01000018.1"/>
</dbReference>
<dbReference type="PANTHER" id="PTHR43680:SF2">
    <property type="entry name" value="NITRATE REDUCTASE MOLYBDENUM COFACTOR ASSEMBLY CHAPERONE NARJ"/>
    <property type="match status" value="1"/>
</dbReference>
<organism evidence="2 3">
    <name type="scientific">Paenibacillus thiaminolyticus</name>
    <name type="common">Bacillus thiaminolyticus</name>
    <dbReference type="NCBI Taxonomy" id="49283"/>
    <lineage>
        <taxon>Bacteria</taxon>
        <taxon>Bacillati</taxon>
        <taxon>Bacillota</taxon>
        <taxon>Bacilli</taxon>
        <taxon>Bacillales</taxon>
        <taxon>Paenibacillaceae</taxon>
        <taxon>Paenibacillus</taxon>
    </lineage>
</organism>
<dbReference type="SUPFAM" id="SSF89155">
    <property type="entry name" value="TorD-like"/>
    <property type="match status" value="1"/>
</dbReference>
<accession>A0A3A3GE31</accession>